<organism evidence="4 6">
    <name type="scientific">Phytophthora cactorum</name>
    <dbReference type="NCBI Taxonomy" id="29920"/>
    <lineage>
        <taxon>Eukaryota</taxon>
        <taxon>Sar</taxon>
        <taxon>Stramenopiles</taxon>
        <taxon>Oomycota</taxon>
        <taxon>Peronosporomycetes</taxon>
        <taxon>Peronosporales</taxon>
        <taxon>Peronosporaceae</taxon>
        <taxon>Phytophthora</taxon>
    </lineage>
</organism>
<dbReference type="AlphaFoldDB" id="A0A8T1F0B0"/>
<dbReference type="EMBL" id="RCMG01001651">
    <property type="protein sequence ID" value="KAG2822675.1"/>
    <property type="molecule type" value="Genomic_DNA"/>
</dbReference>
<dbReference type="EMBL" id="RCMV01002101">
    <property type="protein sequence ID" value="KAG3204667.1"/>
    <property type="molecule type" value="Genomic_DNA"/>
</dbReference>
<accession>A0A8T1F0B0</accession>
<evidence type="ECO:0000313" key="5">
    <source>
        <dbReference type="EMBL" id="KAG3204667.1"/>
    </source>
</evidence>
<gene>
    <name evidence="1" type="ORF">PC113_g22296</name>
    <name evidence="2" type="ORF">PC115_g21645</name>
    <name evidence="3" type="ORF">PC117_g25431</name>
    <name evidence="4" type="ORF">PC118_g21679</name>
    <name evidence="5" type="ORF">PC129_g22486</name>
</gene>
<protein>
    <submittedName>
        <fullName evidence="4">Uncharacterized protein</fullName>
    </submittedName>
</protein>
<dbReference type="EMBL" id="RCMI01001578">
    <property type="protein sequence ID" value="KAG2883317.1"/>
    <property type="molecule type" value="Genomic_DNA"/>
</dbReference>
<name>A0A8T1F0B0_9STRA</name>
<dbReference type="Proteomes" id="UP000760860">
    <property type="component" value="Unassembled WGS sequence"/>
</dbReference>
<evidence type="ECO:0000313" key="2">
    <source>
        <dbReference type="EMBL" id="KAG2883317.1"/>
    </source>
</evidence>
<dbReference type="Proteomes" id="UP000735874">
    <property type="component" value="Unassembled WGS sequence"/>
</dbReference>
<proteinExistence type="predicted"/>
<dbReference type="Proteomes" id="UP000736787">
    <property type="component" value="Unassembled WGS sequence"/>
</dbReference>
<dbReference type="Proteomes" id="UP000774804">
    <property type="component" value="Unassembled WGS sequence"/>
</dbReference>
<dbReference type="EMBL" id="RCMK01001972">
    <property type="protein sequence ID" value="KAG2886077.1"/>
    <property type="molecule type" value="Genomic_DNA"/>
</dbReference>
<reference evidence="4" key="1">
    <citation type="submission" date="2018-10" db="EMBL/GenBank/DDBJ databases">
        <title>Effector identification in a new, highly contiguous assembly of the strawberry crown rot pathogen Phytophthora cactorum.</title>
        <authorList>
            <person name="Armitage A.D."/>
            <person name="Nellist C.F."/>
            <person name="Bates H."/>
            <person name="Vickerstaff R.J."/>
            <person name="Harrison R.J."/>
        </authorList>
    </citation>
    <scope>NUCLEOTIDE SEQUENCE</scope>
    <source>
        <strain evidence="1">15-7</strain>
        <strain evidence="2">4032</strain>
        <strain evidence="3">4040</strain>
        <strain evidence="4">P415</strain>
        <strain evidence="5">P421</strain>
    </source>
</reference>
<evidence type="ECO:0000313" key="4">
    <source>
        <dbReference type="EMBL" id="KAG2961961.1"/>
    </source>
</evidence>
<evidence type="ECO:0000313" key="3">
    <source>
        <dbReference type="EMBL" id="KAG2886077.1"/>
    </source>
</evidence>
<evidence type="ECO:0000313" key="1">
    <source>
        <dbReference type="EMBL" id="KAG2822675.1"/>
    </source>
</evidence>
<evidence type="ECO:0000313" key="6">
    <source>
        <dbReference type="Proteomes" id="UP000697107"/>
    </source>
</evidence>
<dbReference type="EMBL" id="RCML01001524">
    <property type="protein sequence ID" value="KAG2961961.1"/>
    <property type="molecule type" value="Genomic_DNA"/>
</dbReference>
<sequence>MVASELSPRVCSYCGDAPCEWQQYGPGIIGSRIRMTTCTKRRLTPGRVKRTLSQLYYYKRNGRMCKTTRIELPLCVANEITRLNNTIRRVCAIGSPDAAAQTASSAERIVSEVELSASW</sequence>
<comment type="caution">
    <text evidence="4">The sequence shown here is derived from an EMBL/GenBank/DDBJ whole genome shotgun (WGS) entry which is preliminary data.</text>
</comment>
<dbReference type="Proteomes" id="UP000697107">
    <property type="component" value="Unassembled WGS sequence"/>
</dbReference>